<gene>
    <name evidence="1" type="ORF">PAMC26577_09945</name>
</gene>
<evidence type="ECO:0000313" key="1">
    <source>
        <dbReference type="EMBL" id="OTP76566.1"/>
    </source>
</evidence>
<accession>A0A242N0A3</accession>
<dbReference type="EMBL" id="NBTZ01000034">
    <property type="protein sequence ID" value="OTP76566.1"/>
    <property type="molecule type" value="Genomic_DNA"/>
</dbReference>
<dbReference type="AlphaFoldDB" id="A0A242N0A3"/>
<name>A0A242N0A3_CABSO</name>
<dbReference type="Proteomes" id="UP000195221">
    <property type="component" value="Unassembled WGS sequence"/>
</dbReference>
<protein>
    <submittedName>
        <fullName evidence="1">Uncharacterized protein</fullName>
    </submittedName>
</protein>
<reference evidence="1 2" key="1">
    <citation type="submission" date="2017-03" db="EMBL/GenBank/DDBJ databases">
        <title>Genome analysis of strain PAMC 26577.</title>
        <authorList>
            <person name="Oh H.-M."/>
            <person name="Yang J.-A."/>
        </authorList>
    </citation>
    <scope>NUCLEOTIDE SEQUENCE [LARGE SCALE GENOMIC DNA]</scope>
    <source>
        <strain evidence="1 2">PAMC 26577</strain>
    </source>
</reference>
<evidence type="ECO:0000313" key="2">
    <source>
        <dbReference type="Proteomes" id="UP000195221"/>
    </source>
</evidence>
<proteinExistence type="predicted"/>
<comment type="caution">
    <text evidence="1">The sequence shown here is derived from an EMBL/GenBank/DDBJ whole genome shotgun (WGS) entry which is preliminary data.</text>
</comment>
<organism evidence="1 2">
    <name type="scientific">Caballeronia sordidicola</name>
    <name type="common">Burkholderia sordidicola</name>
    <dbReference type="NCBI Taxonomy" id="196367"/>
    <lineage>
        <taxon>Bacteria</taxon>
        <taxon>Pseudomonadati</taxon>
        <taxon>Pseudomonadota</taxon>
        <taxon>Betaproteobacteria</taxon>
        <taxon>Burkholderiales</taxon>
        <taxon>Burkholderiaceae</taxon>
        <taxon>Caballeronia</taxon>
    </lineage>
</organism>
<sequence>MNPVLPMRGKNAILMRLRVSAMALRGPRQKRRQKKARA</sequence>